<dbReference type="Gene3D" id="3.30.40.10">
    <property type="entry name" value="Zinc/RING finger domain, C3HC4 (zinc finger)"/>
    <property type="match status" value="1"/>
</dbReference>
<evidence type="ECO:0000256" key="4">
    <source>
        <dbReference type="ARBA" id="ARBA00012483"/>
    </source>
</evidence>
<evidence type="ECO:0000256" key="8">
    <source>
        <dbReference type="ARBA" id="ARBA00022763"/>
    </source>
</evidence>
<keyword evidence="9 15" id="KW-0863">Zinc-finger</keyword>
<dbReference type="EMBL" id="KI964734">
    <property type="protein sequence ID" value="EUC29696.1"/>
    <property type="molecule type" value="Genomic_DNA"/>
</dbReference>
<name>W6YES9_COCC2</name>
<keyword evidence="14 15" id="KW-0539">Nucleus</keyword>
<keyword evidence="8 15" id="KW-0227">DNA damage</keyword>
<keyword evidence="12 15" id="KW-0233">DNA recombination</keyword>
<protein>
    <recommendedName>
        <fullName evidence="5 15">Non-structural maintenance of chromosomes element 1 homolog</fullName>
        <ecNumber evidence="4 15">2.3.2.27</ecNumber>
    </recommendedName>
</protein>
<evidence type="ECO:0000256" key="13">
    <source>
        <dbReference type="ARBA" id="ARBA00023204"/>
    </source>
</evidence>
<accession>W6YES9</accession>
<dbReference type="RefSeq" id="XP_007716001.1">
    <property type="nucleotide sequence ID" value="XM_007717811.1"/>
</dbReference>
<dbReference type="GO" id="GO:0000724">
    <property type="term" value="P:double-strand break repair via homologous recombination"/>
    <property type="evidence" value="ECO:0007669"/>
    <property type="project" value="TreeGrafter"/>
</dbReference>
<evidence type="ECO:0000256" key="6">
    <source>
        <dbReference type="ARBA" id="ARBA00022679"/>
    </source>
</evidence>
<dbReference type="Proteomes" id="UP000053841">
    <property type="component" value="Unassembled WGS sequence"/>
</dbReference>
<evidence type="ECO:0000256" key="7">
    <source>
        <dbReference type="ARBA" id="ARBA00022723"/>
    </source>
</evidence>
<dbReference type="HOGENOM" id="CLU_045153_0_0_1"/>
<comment type="similarity">
    <text evidence="3 15">Belongs to the NSE1 family.</text>
</comment>
<dbReference type="InterPro" id="IPR036388">
    <property type="entry name" value="WH-like_DNA-bd_sf"/>
</dbReference>
<dbReference type="Gene3D" id="1.10.10.10">
    <property type="entry name" value="Winged helix-like DNA-binding domain superfamily/Winged helix DNA-binding domain"/>
    <property type="match status" value="1"/>
</dbReference>
<dbReference type="Pfam" id="PF07574">
    <property type="entry name" value="SMC_Nse1"/>
    <property type="match status" value="1"/>
</dbReference>
<evidence type="ECO:0000256" key="11">
    <source>
        <dbReference type="ARBA" id="ARBA00022833"/>
    </source>
</evidence>
<dbReference type="PANTHER" id="PTHR20973">
    <property type="entry name" value="NON-SMC ELEMENT 1-RELATED"/>
    <property type="match status" value="1"/>
</dbReference>
<feature type="region of interest" description="Disordered" evidence="16">
    <location>
        <begin position="309"/>
        <end position="341"/>
    </location>
</feature>
<proteinExistence type="inferred from homology"/>
<evidence type="ECO:0000256" key="3">
    <source>
        <dbReference type="ARBA" id="ARBA00010258"/>
    </source>
</evidence>
<evidence type="ECO:0000256" key="15">
    <source>
        <dbReference type="RuleBase" id="RU368018"/>
    </source>
</evidence>
<reference evidence="18 19" key="1">
    <citation type="journal article" date="2013" name="PLoS Genet.">
        <title>Comparative genome structure, secondary metabolite, and effector coding capacity across Cochliobolus pathogens.</title>
        <authorList>
            <person name="Condon B.J."/>
            <person name="Leng Y."/>
            <person name="Wu D."/>
            <person name="Bushley K.E."/>
            <person name="Ohm R.A."/>
            <person name="Otillar R."/>
            <person name="Martin J."/>
            <person name="Schackwitz W."/>
            <person name="Grimwood J."/>
            <person name="MohdZainudin N."/>
            <person name="Xue C."/>
            <person name="Wang R."/>
            <person name="Manning V.A."/>
            <person name="Dhillon B."/>
            <person name="Tu Z.J."/>
            <person name="Steffenson B.J."/>
            <person name="Salamov A."/>
            <person name="Sun H."/>
            <person name="Lowry S."/>
            <person name="LaButti K."/>
            <person name="Han J."/>
            <person name="Copeland A."/>
            <person name="Lindquist E."/>
            <person name="Barry K."/>
            <person name="Schmutz J."/>
            <person name="Baker S.E."/>
            <person name="Ciuffetti L.M."/>
            <person name="Grigoriev I.V."/>
            <person name="Zhong S."/>
            <person name="Turgeon B.G."/>
        </authorList>
    </citation>
    <scope>NUCLEOTIDE SEQUENCE [LARGE SCALE GENOMIC DNA]</scope>
    <source>
        <strain evidence="18 19">26-R-13</strain>
    </source>
</reference>
<dbReference type="InterPro" id="IPR011513">
    <property type="entry name" value="Nse1"/>
</dbReference>
<dbReference type="OrthoDB" id="185455at2759"/>
<dbReference type="GO" id="GO:0030915">
    <property type="term" value="C:Smc5-Smc6 complex"/>
    <property type="evidence" value="ECO:0007669"/>
    <property type="project" value="UniProtKB-UniRule"/>
</dbReference>
<keyword evidence="19" id="KW-1185">Reference proteome</keyword>
<keyword evidence="10 15" id="KW-0833">Ubl conjugation pathway</keyword>
<comment type="subunit">
    <text evidence="15">Component of the Smc5-Smc6 complex.</text>
</comment>
<evidence type="ECO:0000256" key="1">
    <source>
        <dbReference type="ARBA" id="ARBA00000900"/>
    </source>
</evidence>
<comment type="function">
    <text evidence="15">Acts in a DNA repair pathway for removal of UV-induced DNA damage that is distinct from classical nucleotide excision repair and in repair of ionizing radiation damage. Functions in homologous recombination repair of DNA double strand breaks and in recovery of stalled replication forks.</text>
</comment>
<feature type="region of interest" description="Disordered" evidence="16">
    <location>
        <begin position="149"/>
        <end position="177"/>
    </location>
</feature>
<dbReference type="GO" id="GO:0061630">
    <property type="term" value="F:ubiquitin protein ligase activity"/>
    <property type="evidence" value="ECO:0007669"/>
    <property type="project" value="UniProtKB-EC"/>
</dbReference>
<evidence type="ECO:0000313" key="18">
    <source>
        <dbReference type="EMBL" id="EUC29696.1"/>
    </source>
</evidence>
<feature type="compositionally biased region" description="Acidic residues" evidence="16">
    <location>
        <begin position="330"/>
        <end position="341"/>
    </location>
</feature>
<feature type="compositionally biased region" description="Polar residues" evidence="16">
    <location>
        <begin position="161"/>
        <end position="177"/>
    </location>
</feature>
<keyword evidence="6 15" id="KW-0808">Transferase</keyword>
<evidence type="ECO:0000256" key="16">
    <source>
        <dbReference type="SAM" id="MobiDB-lite"/>
    </source>
</evidence>
<organism evidence="18 19">
    <name type="scientific">Cochliobolus carbonum (strain 26-R-13)</name>
    <name type="common">Maize leaf spot fungus</name>
    <name type="synonym">Bipolaris zeicola</name>
    <dbReference type="NCBI Taxonomy" id="930089"/>
    <lineage>
        <taxon>Eukaryota</taxon>
        <taxon>Fungi</taxon>
        <taxon>Dikarya</taxon>
        <taxon>Ascomycota</taxon>
        <taxon>Pezizomycotina</taxon>
        <taxon>Dothideomycetes</taxon>
        <taxon>Pleosporomycetidae</taxon>
        <taxon>Pleosporales</taxon>
        <taxon>Pleosporineae</taxon>
        <taxon>Pleosporaceae</taxon>
        <taxon>Bipolaris</taxon>
    </lineage>
</organism>
<dbReference type="KEGG" id="bze:COCCADRAFT_8151"/>
<gene>
    <name evidence="18" type="ORF">COCCADRAFT_8151</name>
</gene>
<dbReference type="PANTHER" id="PTHR20973:SF0">
    <property type="entry name" value="NON-STRUCTURAL MAINTENANCE OF CHROMOSOMES ELEMENT 1 HOMOLOG"/>
    <property type="match status" value="1"/>
</dbReference>
<keyword evidence="13 15" id="KW-0234">DNA repair</keyword>
<dbReference type="Gene3D" id="3.90.1150.220">
    <property type="match status" value="1"/>
</dbReference>
<evidence type="ECO:0000256" key="10">
    <source>
        <dbReference type="ARBA" id="ARBA00022786"/>
    </source>
</evidence>
<dbReference type="InterPro" id="IPR014857">
    <property type="entry name" value="Nse1_RING_C4HC3-type"/>
</dbReference>
<comment type="subcellular location">
    <subcellularLocation>
        <location evidence="2 15">Nucleus</location>
    </subcellularLocation>
</comment>
<dbReference type="eggNOG" id="KOG4718">
    <property type="taxonomic scope" value="Eukaryota"/>
</dbReference>
<dbReference type="EC" id="2.3.2.27" evidence="4 15"/>
<keyword evidence="7 15" id="KW-0479">Metal-binding</keyword>
<feature type="domain" description="Non-structural maintenance of chromosomes element 1 RING C4HC3-type" evidence="17">
    <location>
        <begin position="250"/>
        <end position="294"/>
    </location>
</feature>
<dbReference type="Pfam" id="PF08746">
    <property type="entry name" value="zf-RING-like"/>
    <property type="match status" value="1"/>
</dbReference>
<evidence type="ECO:0000313" key="19">
    <source>
        <dbReference type="Proteomes" id="UP000053841"/>
    </source>
</evidence>
<dbReference type="InterPro" id="IPR013083">
    <property type="entry name" value="Znf_RING/FYVE/PHD"/>
</dbReference>
<dbReference type="AlphaFoldDB" id="W6YES9"/>
<sequence length="341" mass="38883">MSRSESPFVRAPIEDEGYNSIHRAFLQAFQTNGVLTVEEMKPILAHIMTAYNPNRPWTEGDVTQPYLTSTIQTINAKLETFDYEIRSMRDQQSKDVVYALVNNTSDALTQLATTFSANEIAYIRRLLDHMFEANNTSVRETMAVKHTEASQLARVSRRNRQSQFNGTSTQFNDETQDTQLQGADTSISIAEADNVLDSLVAQGFFNKSRAGYYSLAPRALMELRAYLKETYNESADENEDGREIIRIRDCEGCREIVTVGIRCNNKNCGVRWHDACANSYYRGRRDRERKCPRCRTECTGDVFVGERADRVAARTSTEGSRRSTLHARAEEEEDEDEDEDE</sequence>
<dbReference type="CDD" id="cd16493">
    <property type="entry name" value="RING-CH-C4HC3_NSE1"/>
    <property type="match status" value="1"/>
</dbReference>
<keyword evidence="11 15" id="KW-0862">Zinc</keyword>
<dbReference type="STRING" id="930089.W6YES9"/>
<evidence type="ECO:0000256" key="2">
    <source>
        <dbReference type="ARBA" id="ARBA00004123"/>
    </source>
</evidence>
<evidence type="ECO:0000256" key="9">
    <source>
        <dbReference type="ARBA" id="ARBA00022771"/>
    </source>
</evidence>
<dbReference type="GeneID" id="19151190"/>
<evidence type="ECO:0000259" key="17">
    <source>
        <dbReference type="Pfam" id="PF08746"/>
    </source>
</evidence>
<dbReference type="GO" id="GO:0005634">
    <property type="term" value="C:nucleus"/>
    <property type="evidence" value="ECO:0007669"/>
    <property type="project" value="UniProtKB-SubCell"/>
</dbReference>
<evidence type="ECO:0000256" key="14">
    <source>
        <dbReference type="ARBA" id="ARBA00023242"/>
    </source>
</evidence>
<evidence type="ECO:0000256" key="5">
    <source>
        <dbReference type="ARBA" id="ARBA00019422"/>
    </source>
</evidence>
<evidence type="ECO:0000256" key="12">
    <source>
        <dbReference type="ARBA" id="ARBA00023172"/>
    </source>
</evidence>
<comment type="catalytic activity">
    <reaction evidence="1 15">
        <text>S-ubiquitinyl-[E2 ubiquitin-conjugating enzyme]-L-cysteine + [acceptor protein]-L-lysine = [E2 ubiquitin-conjugating enzyme]-L-cysteine + N(6)-ubiquitinyl-[acceptor protein]-L-lysine.</text>
        <dbReference type="EC" id="2.3.2.27"/>
    </reaction>
</comment>
<dbReference type="GO" id="GO:0008270">
    <property type="term" value="F:zinc ion binding"/>
    <property type="evidence" value="ECO:0007669"/>
    <property type="project" value="UniProtKB-KW"/>
</dbReference>